<dbReference type="EMBL" id="JH930480">
    <property type="protein sequence ID" value="EKM49734.1"/>
    <property type="molecule type" value="Genomic_DNA"/>
</dbReference>
<dbReference type="AlphaFoldDB" id="K5VT24"/>
<evidence type="ECO:0000313" key="1">
    <source>
        <dbReference type="EMBL" id="EKM49734.1"/>
    </source>
</evidence>
<evidence type="ECO:0000313" key="2">
    <source>
        <dbReference type="Proteomes" id="UP000008370"/>
    </source>
</evidence>
<name>K5VT24_PHACS</name>
<dbReference type="HOGENOM" id="CLU_2360420_0_0_1"/>
<dbReference type="Proteomes" id="UP000008370">
    <property type="component" value="Unassembled WGS sequence"/>
</dbReference>
<sequence>MPSRALSFYSRKLNDLQAKLEFLDLFENEASKRGVIRHAIPKTLIDQVGLGTLPQRLHKTYQRAFFSNWVAFYFIYKYGFNGTTVDLFHFARDLAA</sequence>
<proteinExistence type="predicted"/>
<reference evidence="1 2" key="1">
    <citation type="journal article" date="2012" name="BMC Genomics">
        <title>Comparative genomics of the white-rot fungi, Phanerochaete carnosa and P. chrysosporium, to elucidate the genetic basis of the distinct wood types they colonize.</title>
        <authorList>
            <person name="Suzuki H."/>
            <person name="MacDonald J."/>
            <person name="Syed K."/>
            <person name="Salamov A."/>
            <person name="Hori C."/>
            <person name="Aerts A."/>
            <person name="Henrissat B."/>
            <person name="Wiebenga A."/>
            <person name="vanKuyk P.A."/>
            <person name="Barry K."/>
            <person name="Lindquist E."/>
            <person name="LaButti K."/>
            <person name="Lapidus A."/>
            <person name="Lucas S."/>
            <person name="Coutinho P."/>
            <person name="Gong Y."/>
            <person name="Samejima M."/>
            <person name="Mahadevan R."/>
            <person name="Abou-Zaid M."/>
            <person name="de Vries R.P."/>
            <person name="Igarashi K."/>
            <person name="Yadav J.S."/>
            <person name="Grigoriev I.V."/>
            <person name="Master E.R."/>
        </authorList>
    </citation>
    <scope>NUCLEOTIDE SEQUENCE [LARGE SCALE GENOMIC DNA]</scope>
    <source>
        <strain evidence="1 2">HHB-10118-sp</strain>
    </source>
</reference>
<dbReference type="RefSeq" id="XP_007401788.1">
    <property type="nucleotide sequence ID" value="XM_007401726.1"/>
</dbReference>
<keyword evidence="2" id="KW-1185">Reference proteome</keyword>
<protein>
    <submittedName>
        <fullName evidence="1">Uncharacterized protein</fullName>
    </submittedName>
</protein>
<organism evidence="1 2">
    <name type="scientific">Phanerochaete carnosa (strain HHB-10118-sp)</name>
    <name type="common">White-rot fungus</name>
    <name type="synonym">Peniophora carnosa</name>
    <dbReference type="NCBI Taxonomy" id="650164"/>
    <lineage>
        <taxon>Eukaryota</taxon>
        <taxon>Fungi</taxon>
        <taxon>Dikarya</taxon>
        <taxon>Basidiomycota</taxon>
        <taxon>Agaricomycotina</taxon>
        <taxon>Agaricomycetes</taxon>
        <taxon>Polyporales</taxon>
        <taxon>Phanerochaetaceae</taxon>
        <taxon>Phanerochaete</taxon>
    </lineage>
</organism>
<dbReference type="OrthoDB" id="3010609at2759"/>
<dbReference type="InParanoid" id="K5VT24"/>
<accession>K5VT24</accession>
<dbReference type="KEGG" id="pco:PHACADRAFT_214256"/>
<dbReference type="GeneID" id="18913485"/>
<dbReference type="STRING" id="650164.K5VT24"/>
<gene>
    <name evidence="1" type="ORF">PHACADRAFT_214256</name>
</gene>